<dbReference type="Proteomes" id="UP000236754">
    <property type="component" value="Unassembled WGS sequence"/>
</dbReference>
<reference evidence="2 3" key="1">
    <citation type="submission" date="2016-10" db="EMBL/GenBank/DDBJ databases">
        <authorList>
            <person name="de Groot N.N."/>
        </authorList>
    </citation>
    <scope>NUCLEOTIDE SEQUENCE [LARGE SCALE GENOMIC DNA]</scope>
    <source>
        <strain evidence="2 3">CGMCC 4.2023</strain>
    </source>
</reference>
<feature type="region of interest" description="Disordered" evidence="1">
    <location>
        <begin position="192"/>
        <end position="211"/>
    </location>
</feature>
<accession>A0A1H5XXC4</accession>
<protein>
    <submittedName>
        <fullName evidence="2">Uncharacterized protein</fullName>
    </submittedName>
</protein>
<evidence type="ECO:0000256" key="1">
    <source>
        <dbReference type="SAM" id="MobiDB-lite"/>
    </source>
</evidence>
<keyword evidence="3" id="KW-1185">Reference proteome</keyword>
<evidence type="ECO:0000313" key="2">
    <source>
        <dbReference type="EMBL" id="SEG16195.1"/>
    </source>
</evidence>
<proteinExistence type="predicted"/>
<name>A0A1H5XXC4_9ACTN</name>
<dbReference type="EMBL" id="FNVU01000003">
    <property type="protein sequence ID" value="SEG16195.1"/>
    <property type="molecule type" value="Genomic_DNA"/>
</dbReference>
<sequence>MVRYGWTRAGIIRCAGTALLIGLCFLPHVEPAGTDHIELVLSPLPLWITAVCSSRRKVLRLDKLGVTLYRLLPFRAPCFVPWAEVVAVDWSGRGRFWGRTGTLEVRRRTAHPVAALPAADGAGLEGLDDYLATQVDPDFAATFRSTTVIGRDTTLSRLDPLRLATELAVLAPHVRHFGDLGDFGGPGVLGGPGAPGGGALDGPGGVRSLGA</sequence>
<evidence type="ECO:0000313" key="3">
    <source>
        <dbReference type="Proteomes" id="UP000236754"/>
    </source>
</evidence>
<organism evidence="2 3">
    <name type="scientific">Actinacidiphila yanglinensis</name>
    <dbReference type="NCBI Taxonomy" id="310779"/>
    <lineage>
        <taxon>Bacteria</taxon>
        <taxon>Bacillati</taxon>
        <taxon>Actinomycetota</taxon>
        <taxon>Actinomycetes</taxon>
        <taxon>Kitasatosporales</taxon>
        <taxon>Streptomycetaceae</taxon>
        <taxon>Actinacidiphila</taxon>
    </lineage>
</organism>
<gene>
    <name evidence="2" type="ORF">SAMN05216223_103454</name>
</gene>
<dbReference type="AlphaFoldDB" id="A0A1H5XXC4"/>